<dbReference type="WBParaSite" id="nRc.2.0.1.t14373-RA">
    <property type="protein sequence ID" value="nRc.2.0.1.t14373-RA"/>
    <property type="gene ID" value="nRc.2.0.1.g14373"/>
</dbReference>
<sequence>MARPGGGTLKTGPPTIPGKFWAGILEMAGAGVLKGFFGISILVTRPKASKTLLTSFSLRSKFLKDKVH</sequence>
<keyword evidence="1" id="KW-0472">Membrane</keyword>
<evidence type="ECO:0000313" key="3">
    <source>
        <dbReference type="WBParaSite" id="nRc.2.0.1.t14373-RA"/>
    </source>
</evidence>
<evidence type="ECO:0000313" key="2">
    <source>
        <dbReference type="Proteomes" id="UP000887565"/>
    </source>
</evidence>
<reference evidence="3" key="1">
    <citation type="submission" date="2022-11" db="UniProtKB">
        <authorList>
            <consortium name="WormBaseParasite"/>
        </authorList>
    </citation>
    <scope>IDENTIFICATION</scope>
</reference>
<evidence type="ECO:0000256" key="1">
    <source>
        <dbReference type="SAM" id="Phobius"/>
    </source>
</evidence>
<proteinExistence type="predicted"/>
<accession>A0A915ILN9</accession>
<keyword evidence="1" id="KW-0812">Transmembrane</keyword>
<dbReference type="AlphaFoldDB" id="A0A915ILN9"/>
<organism evidence="2 3">
    <name type="scientific">Romanomermis culicivorax</name>
    <name type="common">Nematode worm</name>
    <dbReference type="NCBI Taxonomy" id="13658"/>
    <lineage>
        <taxon>Eukaryota</taxon>
        <taxon>Metazoa</taxon>
        <taxon>Ecdysozoa</taxon>
        <taxon>Nematoda</taxon>
        <taxon>Enoplea</taxon>
        <taxon>Dorylaimia</taxon>
        <taxon>Mermithida</taxon>
        <taxon>Mermithoidea</taxon>
        <taxon>Mermithidae</taxon>
        <taxon>Romanomermis</taxon>
    </lineage>
</organism>
<name>A0A915ILN9_ROMCU</name>
<protein>
    <submittedName>
        <fullName evidence="3">Uncharacterized protein</fullName>
    </submittedName>
</protein>
<dbReference type="Proteomes" id="UP000887565">
    <property type="component" value="Unplaced"/>
</dbReference>
<keyword evidence="2" id="KW-1185">Reference proteome</keyword>
<keyword evidence="1" id="KW-1133">Transmembrane helix</keyword>
<feature type="transmembrane region" description="Helical" evidence="1">
    <location>
        <begin position="20"/>
        <end position="43"/>
    </location>
</feature>